<accession>D7KSD2</accession>
<dbReference type="STRING" id="81972.D7KSD2"/>
<keyword evidence="3" id="KW-1185">Reference proteome</keyword>
<dbReference type="InterPro" id="IPR000626">
    <property type="entry name" value="Ubiquitin-like_dom"/>
</dbReference>
<dbReference type="Gramene" id="Al_scaffold_0002_1064">
    <property type="protein sequence ID" value="Al_scaffold_0002_1064"/>
    <property type="gene ID" value="Al_scaffold_0002_1064"/>
</dbReference>
<dbReference type="PROSITE" id="PS50053">
    <property type="entry name" value="UBIQUITIN_2"/>
    <property type="match status" value="1"/>
</dbReference>
<dbReference type="Gene3D" id="3.10.20.90">
    <property type="entry name" value="Phosphatidylinositol 3-kinase Catalytic Subunit, Chain A, domain 1"/>
    <property type="match status" value="1"/>
</dbReference>
<dbReference type="Proteomes" id="UP000008694">
    <property type="component" value="Unassembled WGS sequence"/>
</dbReference>
<dbReference type="Pfam" id="PF00240">
    <property type="entry name" value="ubiquitin"/>
    <property type="match status" value="1"/>
</dbReference>
<dbReference type="SMART" id="SM00213">
    <property type="entry name" value="UBQ"/>
    <property type="match status" value="1"/>
</dbReference>
<organism evidence="3">
    <name type="scientific">Arabidopsis lyrata subsp. lyrata</name>
    <name type="common">Lyre-leaved rock-cress</name>
    <dbReference type="NCBI Taxonomy" id="81972"/>
    <lineage>
        <taxon>Eukaryota</taxon>
        <taxon>Viridiplantae</taxon>
        <taxon>Streptophyta</taxon>
        <taxon>Embryophyta</taxon>
        <taxon>Tracheophyta</taxon>
        <taxon>Spermatophyta</taxon>
        <taxon>Magnoliopsida</taxon>
        <taxon>eudicotyledons</taxon>
        <taxon>Gunneridae</taxon>
        <taxon>Pentapetalae</taxon>
        <taxon>rosids</taxon>
        <taxon>malvids</taxon>
        <taxon>Brassicales</taxon>
        <taxon>Brassicaceae</taxon>
        <taxon>Camelineae</taxon>
        <taxon>Arabidopsis</taxon>
    </lineage>
</organism>
<proteinExistence type="predicted"/>
<evidence type="ECO:0000259" key="1">
    <source>
        <dbReference type="PROSITE" id="PS50053"/>
    </source>
</evidence>
<gene>
    <name evidence="2" type="ORF">ARALYDRAFT_675914</name>
</gene>
<sequence length="79" mass="8857">MQIFVKGVEGKPVNIKVTDDKTKIKILKSLVEAKEEISIEEQKIYFGGKMLIDNDATFGDYYDNEGSSQQFVVRLVGGI</sequence>
<protein>
    <submittedName>
        <fullName evidence="2">Predicted protein</fullName>
    </submittedName>
</protein>
<evidence type="ECO:0000313" key="2">
    <source>
        <dbReference type="EMBL" id="EFH63208.1"/>
    </source>
</evidence>
<reference evidence="3" key="1">
    <citation type="journal article" date="2011" name="Nat. Genet.">
        <title>The Arabidopsis lyrata genome sequence and the basis of rapid genome size change.</title>
        <authorList>
            <person name="Hu T.T."/>
            <person name="Pattyn P."/>
            <person name="Bakker E.G."/>
            <person name="Cao J."/>
            <person name="Cheng J.-F."/>
            <person name="Clark R.M."/>
            <person name="Fahlgren N."/>
            <person name="Fawcett J.A."/>
            <person name="Grimwood J."/>
            <person name="Gundlach H."/>
            <person name="Haberer G."/>
            <person name="Hollister J.D."/>
            <person name="Ossowski S."/>
            <person name="Ottilar R.P."/>
            <person name="Salamov A.A."/>
            <person name="Schneeberger K."/>
            <person name="Spannagl M."/>
            <person name="Wang X."/>
            <person name="Yang L."/>
            <person name="Nasrallah M.E."/>
            <person name="Bergelson J."/>
            <person name="Carrington J.C."/>
            <person name="Gaut B.S."/>
            <person name="Schmutz J."/>
            <person name="Mayer K.F.X."/>
            <person name="Van de Peer Y."/>
            <person name="Grigoriev I.V."/>
            <person name="Nordborg M."/>
            <person name="Weigel D."/>
            <person name="Guo Y.-L."/>
        </authorList>
    </citation>
    <scope>NUCLEOTIDE SEQUENCE [LARGE SCALE GENOMIC DNA]</scope>
    <source>
        <strain evidence="3">cv. MN47</strain>
    </source>
</reference>
<dbReference type="HOGENOM" id="CLU_010412_6_3_1"/>
<dbReference type="InterPro" id="IPR029071">
    <property type="entry name" value="Ubiquitin-like_domsf"/>
</dbReference>
<dbReference type="AlphaFoldDB" id="D7KSD2"/>
<name>D7KSD2_ARALL</name>
<feature type="domain" description="Ubiquitin-like" evidence="1">
    <location>
        <begin position="1"/>
        <end position="78"/>
    </location>
</feature>
<evidence type="ECO:0000313" key="3">
    <source>
        <dbReference type="Proteomes" id="UP000008694"/>
    </source>
</evidence>
<dbReference type="EMBL" id="GL348714">
    <property type="protein sequence ID" value="EFH63208.1"/>
    <property type="molecule type" value="Genomic_DNA"/>
</dbReference>
<dbReference type="SUPFAM" id="SSF54236">
    <property type="entry name" value="Ubiquitin-like"/>
    <property type="match status" value="1"/>
</dbReference>